<dbReference type="RefSeq" id="WP_141361842.1">
    <property type="nucleotide sequence ID" value="NZ_BAAAJL010000003.1"/>
</dbReference>
<evidence type="ECO:0000313" key="2">
    <source>
        <dbReference type="EMBL" id="GED05111.1"/>
    </source>
</evidence>
<organism evidence="2 3">
    <name type="scientific">Glutamicibacter uratoxydans</name>
    <name type="common">Arthrobacter uratoxydans</name>
    <dbReference type="NCBI Taxonomy" id="43667"/>
    <lineage>
        <taxon>Bacteria</taxon>
        <taxon>Bacillati</taxon>
        <taxon>Actinomycetota</taxon>
        <taxon>Actinomycetes</taxon>
        <taxon>Micrococcales</taxon>
        <taxon>Micrococcaceae</taxon>
        <taxon>Glutamicibacter</taxon>
    </lineage>
</organism>
<reference evidence="2 3" key="1">
    <citation type="submission" date="2019-06" db="EMBL/GenBank/DDBJ databases">
        <title>Whole genome shotgun sequence of Glutamicibacter uratoxydans NBRC 15515.</title>
        <authorList>
            <person name="Hosoyama A."/>
            <person name="Uohara A."/>
            <person name="Ohji S."/>
            <person name="Ichikawa N."/>
        </authorList>
    </citation>
    <scope>NUCLEOTIDE SEQUENCE [LARGE SCALE GENOMIC DNA]</scope>
    <source>
        <strain evidence="2 3">NBRC 15515</strain>
    </source>
</reference>
<dbReference type="PANTHER" id="PTHR39203:SF1">
    <property type="entry name" value="CYTOPLASMIC PROTEIN"/>
    <property type="match status" value="1"/>
</dbReference>
<feature type="domain" description="ASCH" evidence="1">
    <location>
        <begin position="37"/>
        <end position="165"/>
    </location>
</feature>
<dbReference type="Proteomes" id="UP000316612">
    <property type="component" value="Unassembled WGS sequence"/>
</dbReference>
<dbReference type="SUPFAM" id="SSF88697">
    <property type="entry name" value="PUA domain-like"/>
    <property type="match status" value="1"/>
</dbReference>
<dbReference type="Gene3D" id="3.10.400.10">
    <property type="entry name" value="Sulfate adenylyltransferase"/>
    <property type="match status" value="1"/>
</dbReference>
<dbReference type="InterPro" id="IPR009326">
    <property type="entry name" value="DUF984"/>
</dbReference>
<protein>
    <recommendedName>
        <fullName evidence="1">ASCH domain-containing protein</fullName>
    </recommendedName>
</protein>
<name>A0A4Y4DRI6_GLUUR</name>
<dbReference type="Pfam" id="PF04266">
    <property type="entry name" value="ASCH"/>
    <property type="match status" value="1"/>
</dbReference>
<sequence length="174" mass="19484">MSPLPEVNLDSAVRMWRDYIESLALVAGGEPPYVVECFGDSAELADELLGEVMHGVKRGTSSLANEYAYYNEEEPKAGNHWVICDGRGEPQIIVKVLSVERSSFFEVSEEFAAAEGEGDLSLAYWRREHEAFWKRTQAAIGRDWSPEITTQPGEELLLERFSVCWPPVLADKSA</sequence>
<proteinExistence type="predicted"/>
<evidence type="ECO:0000259" key="1">
    <source>
        <dbReference type="SMART" id="SM01022"/>
    </source>
</evidence>
<dbReference type="SMART" id="SM01022">
    <property type="entry name" value="ASCH"/>
    <property type="match status" value="1"/>
</dbReference>
<dbReference type="CDD" id="cd06553">
    <property type="entry name" value="ASCH_Ef3133_like"/>
    <property type="match status" value="1"/>
</dbReference>
<dbReference type="OrthoDB" id="9807542at2"/>
<dbReference type="PIRSF" id="PIRSF021320">
    <property type="entry name" value="DUF984"/>
    <property type="match status" value="1"/>
</dbReference>
<accession>A0A4Y4DRI6</accession>
<dbReference type="EMBL" id="BJNY01000002">
    <property type="protein sequence ID" value="GED05111.1"/>
    <property type="molecule type" value="Genomic_DNA"/>
</dbReference>
<dbReference type="InterPro" id="IPR015947">
    <property type="entry name" value="PUA-like_sf"/>
</dbReference>
<dbReference type="InterPro" id="IPR007374">
    <property type="entry name" value="ASCH_domain"/>
</dbReference>
<dbReference type="AlphaFoldDB" id="A0A4Y4DRI6"/>
<comment type="caution">
    <text evidence="2">The sequence shown here is derived from an EMBL/GenBank/DDBJ whole genome shotgun (WGS) entry which is preliminary data.</text>
</comment>
<dbReference type="PANTHER" id="PTHR39203">
    <property type="entry name" value="CYTOPLASMIC PROTEIN-RELATED"/>
    <property type="match status" value="1"/>
</dbReference>
<gene>
    <name evidence="2" type="ORF">AUR04nite_06430</name>
</gene>
<evidence type="ECO:0000313" key="3">
    <source>
        <dbReference type="Proteomes" id="UP000316612"/>
    </source>
</evidence>
<keyword evidence="3" id="KW-1185">Reference proteome</keyword>